<dbReference type="PROSITE" id="PS01211">
    <property type="entry name" value="UPF0001"/>
    <property type="match status" value="1"/>
</dbReference>
<keyword evidence="1" id="KW-0663">Pyridoxal phosphate</keyword>
<comment type="caution">
    <text evidence="2">The sequence shown here is derived from an EMBL/GenBank/DDBJ whole genome shotgun (WGS) entry which is preliminary data.</text>
</comment>
<evidence type="ECO:0000313" key="2">
    <source>
        <dbReference type="EMBL" id="MDO2408622.1"/>
    </source>
</evidence>
<gene>
    <name evidence="2" type="ORF">Q2362_00725</name>
</gene>
<evidence type="ECO:0000313" key="3">
    <source>
        <dbReference type="Proteomes" id="UP001171111"/>
    </source>
</evidence>
<dbReference type="RefSeq" id="WP_302243352.1">
    <property type="nucleotide sequence ID" value="NZ_JAULJQ010000001.1"/>
</dbReference>
<dbReference type="EMBL" id="JAULJQ010000001">
    <property type="protein sequence ID" value="MDO2408622.1"/>
    <property type="molecule type" value="Genomic_DNA"/>
</dbReference>
<dbReference type="PIRSF" id="PIRSF004848">
    <property type="entry name" value="YBL036c_PLPDEIII"/>
    <property type="match status" value="1"/>
</dbReference>
<organism evidence="2 3">
    <name type="scientific">Campylobacter magnus</name>
    <dbReference type="NCBI Taxonomy" id="3026462"/>
    <lineage>
        <taxon>Bacteria</taxon>
        <taxon>Pseudomonadati</taxon>
        <taxon>Campylobacterota</taxon>
        <taxon>Epsilonproteobacteria</taxon>
        <taxon>Campylobacterales</taxon>
        <taxon>Campylobacteraceae</taxon>
        <taxon>Campylobacter</taxon>
    </lineage>
</organism>
<dbReference type="PANTHER" id="PTHR10146:SF14">
    <property type="entry name" value="PYRIDOXAL PHOSPHATE HOMEOSTASIS PROTEIN"/>
    <property type="match status" value="1"/>
</dbReference>
<dbReference type="InterPro" id="IPR029066">
    <property type="entry name" value="PLP-binding_barrel"/>
</dbReference>
<dbReference type="SUPFAM" id="SSF51419">
    <property type="entry name" value="PLP-binding barrel"/>
    <property type="match status" value="1"/>
</dbReference>
<dbReference type="Proteomes" id="UP001171111">
    <property type="component" value="Unassembled WGS sequence"/>
</dbReference>
<reference evidence="2 3" key="1">
    <citation type="submission" date="2023-06" db="EMBL/GenBank/DDBJ databases">
        <title>Campylobacter magnum sp. nov., isolated from cecal contents of domestic pigs (Sus scrofa domesticus).</title>
        <authorList>
            <person name="Papic B."/>
            <person name="Gruntar I."/>
        </authorList>
    </citation>
    <scope>NUCLEOTIDE SEQUENCE [LARGE SCALE GENOMIC DNA]</scope>
    <source>
        <strain evidence="3">34484-21</strain>
    </source>
</reference>
<dbReference type="NCBIfam" id="TIGR00044">
    <property type="entry name" value="YggS family pyridoxal phosphate-dependent enzyme"/>
    <property type="match status" value="1"/>
</dbReference>
<dbReference type="Gene3D" id="3.20.20.10">
    <property type="entry name" value="Alanine racemase"/>
    <property type="match status" value="1"/>
</dbReference>
<dbReference type="InterPro" id="IPR011078">
    <property type="entry name" value="PyrdxlP_homeostasis"/>
</dbReference>
<keyword evidence="3" id="KW-1185">Reference proteome</keyword>
<proteinExistence type="predicted"/>
<name>A0ABT8T4X3_9BACT</name>
<protein>
    <submittedName>
        <fullName evidence="2">YggS family pyridoxal phosphate-dependent enzyme</fullName>
    </submittedName>
</protein>
<evidence type="ECO:0000256" key="1">
    <source>
        <dbReference type="ARBA" id="ARBA00022898"/>
    </source>
</evidence>
<sequence length="214" mass="23730">MNKAQFEALLEQVESSGAKLVAVSKSVDTHDVKGLAGFGQLDFGENRVQELERKIEGLAGISADYRRLRWHFIGRLQSNKINALLALHPALWQSCESVDAALSVEKRLSYELPCLVQINSANESSKQGASLNEAVDIYHEICERCKLLKPVGVMSIGANNSDESVIAKSFEDTYKVFESLQKHGAKICSMGMSDDWRIALKCGSNMLRLGRILW</sequence>
<dbReference type="PANTHER" id="PTHR10146">
    <property type="entry name" value="PROLINE SYNTHETASE CO-TRANSCRIBED BACTERIAL HOMOLOG PROTEIN"/>
    <property type="match status" value="1"/>
</dbReference>
<accession>A0ABT8T4X3</accession>